<dbReference type="AlphaFoldDB" id="A0A5P2CF00"/>
<evidence type="ECO:0000313" key="2">
    <source>
        <dbReference type="EMBL" id="QES41345.1"/>
    </source>
</evidence>
<proteinExistence type="predicted"/>
<dbReference type="Proteomes" id="UP000324015">
    <property type="component" value="Chromosome"/>
</dbReference>
<evidence type="ECO:0000313" key="3">
    <source>
        <dbReference type="Proteomes" id="UP000324015"/>
    </source>
</evidence>
<dbReference type="EMBL" id="CP029191">
    <property type="protein sequence ID" value="QES41345.1"/>
    <property type="molecule type" value="Genomic_DNA"/>
</dbReference>
<sequence>MNGLTTTETVTETQQNTAPTMSATASTGAHAGAGRHRGPVSEHDEQAAPRGRHRRQDQQS</sequence>
<evidence type="ECO:0000256" key="1">
    <source>
        <dbReference type="SAM" id="MobiDB-lite"/>
    </source>
</evidence>
<feature type="region of interest" description="Disordered" evidence="1">
    <location>
        <begin position="1"/>
        <end position="60"/>
    </location>
</feature>
<gene>
    <name evidence="2" type="ORF">DEJ49_10280</name>
</gene>
<name>A0A5P2CF00_STRVZ</name>
<protein>
    <submittedName>
        <fullName evidence="2">Uncharacterized protein</fullName>
    </submittedName>
</protein>
<reference evidence="2 3" key="1">
    <citation type="submission" date="2018-05" db="EMBL/GenBank/DDBJ databases">
        <title>Streptomyces venezuelae.</title>
        <authorList>
            <person name="Kim W."/>
            <person name="Lee N."/>
            <person name="Cho B.-K."/>
        </authorList>
    </citation>
    <scope>NUCLEOTIDE SEQUENCE [LARGE SCALE GENOMIC DNA]</scope>
    <source>
        <strain evidence="2 3">ATCC 14585</strain>
    </source>
</reference>
<accession>A0A5P2CF00</accession>
<feature type="compositionally biased region" description="Basic residues" evidence="1">
    <location>
        <begin position="50"/>
        <end position="60"/>
    </location>
</feature>
<organism evidence="2 3">
    <name type="scientific">Streptomyces venezuelae</name>
    <dbReference type="NCBI Taxonomy" id="54571"/>
    <lineage>
        <taxon>Bacteria</taxon>
        <taxon>Bacillati</taxon>
        <taxon>Actinomycetota</taxon>
        <taxon>Actinomycetes</taxon>
        <taxon>Kitasatosporales</taxon>
        <taxon>Streptomycetaceae</taxon>
        <taxon>Streptomyces</taxon>
    </lineage>
</organism>
<feature type="compositionally biased region" description="Low complexity" evidence="1">
    <location>
        <begin position="1"/>
        <end position="32"/>
    </location>
</feature>